<dbReference type="EC" id="1.1.1.320" evidence="6"/>
<dbReference type="RefSeq" id="WP_213109452.1">
    <property type="nucleotide sequence ID" value="NZ_JAGYPJ010000001.1"/>
</dbReference>
<dbReference type="PANTHER" id="PTHR44085:SF2">
    <property type="entry name" value="SEPIAPTERIN REDUCTASE"/>
    <property type="match status" value="1"/>
</dbReference>
<evidence type="ECO:0000256" key="2">
    <source>
        <dbReference type="ARBA" id="ARBA00006484"/>
    </source>
</evidence>
<dbReference type="EMBL" id="JAGYPJ010000001">
    <property type="protein sequence ID" value="MBS4198718.1"/>
    <property type="molecule type" value="Genomic_DNA"/>
</dbReference>
<dbReference type="GO" id="GO:0004757">
    <property type="term" value="F:sepiapterin reductase (NADP+) activity"/>
    <property type="evidence" value="ECO:0007669"/>
    <property type="project" value="TreeGrafter"/>
</dbReference>
<evidence type="ECO:0000313" key="6">
    <source>
        <dbReference type="EMBL" id="MBS4198718.1"/>
    </source>
</evidence>
<dbReference type="NCBIfam" id="NF005381">
    <property type="entry name" value="PRK06924.1"/>
    <property type="match status" value="1"/>
</dbReference>
<sequence length="253" mass="28285">MHVFFITGASKGIGFALSKELMHENNLLVCVARTKNDELFQIAKEKNCRLAFLEYDLAESSGLGELMKEMLSFMPDHSESVTLINNAGVIDPIGRTESNQPEAIIKSIAVNLTAPMVLTSAFIKQLDQYPISKKVINISSGAGRHPYSGWSSYCAGKAGLDHYTRVVSEEQKHQPNGVKVISIAPGIIDTSMQERIRESNKKEFELLDRFVEYKKQGMLSTPEQTAKKLIQIIKSETINDLEAVIDIRDFQIY</sequence>
<dbReference type="InterPro" id="IPR020904">
    <property type="entry name" value="Sc_DH/Rdtase_CS"/>
</dbReference>
<dbReference type="SUPFAM" id="SSF51735">
    <property type="entry name" value="NAD(P)-binding Rossmann-fold domains"/>
    <property type="match status" value="1"/>
</dbReference>
<dbReference type="GO" id="GO:0006729">
    <property type="term" value="P:tetrahydrobiopterin biosynthetic process"/>
    <property type="evidence" value="ECO:0007669"/>
    <property type="project" value="TreeGrafter"/>
</dbReference>
<evidence type="ECO:0000313" key="7">
    <source>
        <dbReference type="Proteomes" id="UP000682713"/>
    </source>
</evidence>
<dbReference type="InterPro" id="IPR036291">
    <property type="entry name" value="NAD(P)-bd_dom_sf"/>
</dbReference>
<protein>
    <submittedName>
        <fullName evidence="6">(S)-benzoin forming benzil reductase</fullName>
        <ecNumber evidence="6">1.1.1.320</ecNumber>
    </submittedName>
</protein>
<accession>A0A942TKC1</accession>
<keyword evidence="3" id="KW-0963">Cytoplasm</keyword>
<keyword evidence="4" id="KW-0521">NADP</keyword>
<dbReference type="PROSITE" id="PS00061">
    <property type="entry name" value="ADH_SHORT"/>
    <property type="match status" value="1"/>
</dbReference>
<dbReference type="GO" id="GO:0005737">
    <property type="term" value="C:cytoplasm"/>
    <property type="evidence" value="ECO:0007669"/>
    <property type="project" value="UniProtKB-SubCell"/>
</dbReference>
<dbReference type="Pfam" id="PF00106">
    <property type="entry name" value="adh_short"/>
    <property type="match status" value="1"/>
</dbReference>
<dbReference type="InterPro" id="IPR002347">
    <property type="entry name" value="SDR_fam"/>
</dbReference>
<dbReference type="PRINTS" id="PR00081">
    <property type="entry name" value="GDHRDH"/>
</dbReference>
<evidence type="ECO:0000256" key="4">
    <source>
        <dbReference type="ARBA" id="ARBA00022857"/>
    </source>
</evidence>
<name>A0A942TKC1_9BACI</name>
<evidence type="ECO:0000256" key="3">
    <source>
        <dbReference type="ARBA" id="ARBA00022490"/>
    </source>
</evidence>
<proteinExistence type="inferred from homology"/>
<evidence type="ECO:0000256" key="1">
    <source>
        <dbReference type="ARBA" id="ARBA00004496"/>
    </source>
</evidence>
<organism evidence="6 7">
    <name type="scientific">Lederbergia citrisecunda</name>
    <dbReference type="NCBI Taxonomy" id="2833583"/>
    <lineage>
        <taxon>Bacteria</taxon>
        <taxon>Bacillati</taxon>
        <taxon>Bacillota</taxon>
        <taxon>Bacilli</taxon>
        <taxon>Bacillales</taxon>
        <taxon>Bacillaceae</taxon>
        <taxon>Lederbergia</taxon>
    </lineage>
</organism>
<comment type="similarity">
    <text evidence="2">Belongs to the short-chain dehydrogenases/reductases (SDR) family.</text>
</comment>
<dbReference type="InterPro" id="IPR051721">
    <property type="entry name" value="Biopterin_syn/organic_redct"/>
</dbReference>
<dbReference type="AlphaFoldDB" id="A0A942TKC1"/>
<dbReference type="PANTHER" id="PTHR44085">
    <property type="entry name" value="SEPIAPTERIN REDUCTASE"/>
    <property type="match status" value="1"/>
</dbReference>
<comment type="caution">
    <text evidence="6">The sequence shown here is derived from an EMBL/GenBank/DDBJ whole genome shotgun (WGS) entry which is preliminary data.</text>
</comment>
<dbReference type="Gene3D" id="3.40.50.720">
    <property type="entry name" value="NAD(P)-binding Rossmann-like Domain"/>
    <property type="match status" value="1"/>
</dbReference>
<keyword evidence="5 6" id="KW-0560">Oxidoreductase</keyword>
<gene>
    <name evidence="6" type="ORF">KHA93_03520</name>
</gene>
<keyword evidence="7" id="KW-1185">Reference proteome</keyword>
<comment type="subcellular location">
    <subcellularLocation>
        <location evidence="1">Cytoplasm</location>
    </subcellularLocation>
</comment>
<reference evidence="6 7" key="1">
    <citation type="submission" date="2021-05" db="EMBL/GenBank/DDBJ databases">
        <title>Novel Bacillus species.</title>
        <authorList>
            <person name="Liu G."/>
        </authorList>
    </citation>
    <scope>NUCLEOTIDE SEQUENCE [LARGE SCALE GENOMIC DNA]</scope>
    <source>
        <strain evidence="6 7">FJAT-49732</strain>
    </source>
</reference>
<dbReference type="Proteomes" id="UP000682713">
    <property type="component" value="Unassembled WGS sequence"/>
</dbReference>
<evidence type="ECO:0000256" key="5">
    <source>
        <dbReference type="ARBA" id="ARBA00023002"/>
    </source>
</evidence>